<name>A0ABQ2MXJ8_9MICO</name>
<evidence type="ECO:0000256" key="4">
    <source>
        <dbReference type="ARBA" id="ARBA00016961"/>
    </source>
</evidence>
<evidence type="ECO:0000256" key="13">
    <source>
        <dbReference type="RuleBase" id="RU003692"/>
    </source>
</evidence>
<dbReference type="InterPro" id="IPR012999">
    <property type="entry name" value="Pyr_OxRdtase_I_AS"/>
</dbReference>
<evidence type="ECO:0000259" key="14">
    <source>
        <dbReference type="Pfam" id="PF02852"/>
    </source>
</evidence>
<dbReference type="InterPro" id="IPR023753">
    <property type="entry name" value="FAD/NAD-binding_dom"/>
</dbReference>
<organism evidence="16 17">
    <name type="scientific">Microbacterium nanhaiense</name>
    <dbReference type="NCBI Taxonomy" id="1301026"/>
    <lineage>
        <taxon>Bacteria</taxon>
        <taxon>Bacillati</taxon>
        <taxon>Actinomycetota</taxon>
        <taxon>Actinomycetes</taxon>
        <taxon>Micrococcales</taxon>
        <taxon>Microbacteriaceae</taxon>
        <taxon>Microbacterium</taxon>
    </lineage>
</organism>
<dbReference type="NCBIfam" id="TIGR01350">
    <property type="entry name" value="lipoamide_DH"/>
    <property type="match status" value="1"/>
</dbReference>
<evidence type="ECO:0000313" key="16">
    <source>
        <dbReference type="EMBL" id="GGO60630.1"/>
    </source>
</evidence>
<comment type="subcellular location">
    <subcellularLocation>
        <location evidence="1">Cytoplasm</location>
    </subcellularLocation>
</comment>
<comment type="catalytic activity">
    <reaction evidence="12 13">
        <text>N(6)-[(R)-dihydrolipoyl]-L-lysyl-[protein] + NAD(+) = N(6)-[(R)-lipoyl]-L-lysyl-[protein] + NADH + H(+)</text>
        <dbReference type="Rhea" id="RHEA:15045"/>
        <dbReference type="Rhea" id="RHEA-COMP:10474"/>
        <dbReference type="Rhea" id="RHEA-COMP:10475"/>
        <dbReference type="ChEBI" id="CHEBI:15378"/>
        <dbReference type="ChEBI" id="CHEBI:57540"/>
        <dbReference type="ChEBI" id="CHEBI:57945"/>
        <dbReference type="ChEBI" id="CHEBI:83099"/>
        <dbReference type="ChEBI" id="CHEBI:83100"/>
        <dbReference type="EC" id="1.8.1.4"/>
    </reaction>
</comment>
<evidence type="ECO:0000256" key="2">
    <source>
        <dbReference type="ARBA" id="ARBA00007532"/>
    </source>
</evidence>
<evidence type="ECO:0000256" key="10">
    <source>
        <dbReference type="ARBA" id="ARBA00023157"/>
    </source>
</evidence>
<evidence type="ECO:0000256" key="6">
    <source>
        <dbReference type="ARBA" id="ARBA00022630"/>
    </source>
</evidence>
<dbReference type="SUPFAM" id="SSF51905">
    <property type="entry name" value="FAD/NAD(P)-binding domain"/>
    <property type="match status" value="1"/>
</dbReference>
<reference evidence="17" key="1">
    <citation type="journal article" date="2019" name="Int. J. Syst. Evol. Microbiol.">
        <title>The Global Catalogue of Microorganisms (GCM) 10K type strain sequencing project: providing services to taxonomists for standard genome sequencing and annotation.</title>
        <authorList>
            <consortium name="The Broad Institute Genomics Platform"/>
            <consortium name="The Broad Institute Genome Sequencing Center for Infectious Disease"/>
            <person name="Wu L."/>
            <person name="Ma J."/>
        </authorList>
    </citation>
    <scope>NUCLEOTIDE SEQUENCE [LARGE SCALE GENOMIC DNA]</scope>
    <source>
        <strain evidence="17">CGMCC 4.7181</strain>
    </source>
</reference>
<evidence type="ECO:0000256" key="8">
    <source>
        <dbReference type="ARBA" id="ARBA00023002"/>
    </source>
</evidence>
<evidence type="ECO:0000256" key="11">
    <source>
        <dbReference type="ARBA" id="ARBA00023284"/>
    </source>
</evidence>
<evidence type="ECO:0000256" key="12">
    <source>
        <dbReference type="ARBA" id="ARBA00049187"/>
    </source>
</evidence>
<keyword evidence="17" id="KW-1185">Reference proteome</keyword>
<dbReference type="RefSeq" id="WP_188699977.1">
    <property type="nucleotide sequence ID" value="NZ_BMMQ01000002.1"/>
</dbReference>
<evidence type="ECO:0000259" key="15">
    <source>
        <dbReference type="Pfam" id="PF07992"/>
    </source>
</evidence>
<keyword evidence="11 13" id="KW-0676">Redox-active center</keyword>
<dbReference type="PANTHER" id="PTHR22912">
    <property type="entry name" value="DISULFIDE OXIDOREDUCTASE"/>
    <property type="match status" value="1"/>
</dbReference>
<dbReference type="PROSITE" id="PS00076">
    <property type="entry name" value="PYRIDINE_REDOX_1"/>
    <property type="match status" value="1"/>
</dbReference>
<dbReference type="PRINTS" id="PR00411">
    <property type="entry name" value="PNDRDTASEI"/>
</dbReference>
<dbReference type="InterPro" id="IPR004099">
    <property type="entry name" value="Pyr_nucl-diS_OxRdtase_dimer"/>
</dbReference>
<keyword evidence="10" id="KW-1015">Disulfide bond</keyword>
<comment type="caution">
    <text evidence="16">The sequence shown here is derived from an EMBL/GenBank/DDBJ whole genome shotgun (WGS) entry which is preliminary data.</text>
</comment>
<evidence type="ECO:0000256" key="7">
    <source>
        <dbReference type="ARBA" id="ARBA00022827"/>
    </source>
</evidence>
<dbReference type="InterPro" id="IPR016156">
    <property type="entry name" value="FAD/NAD-linked_Rdtase_dimer_sf"/>
</dbReference>
<dbReference type="Gene3D" id="3.50.50.60">
    <property type="entry name" value="FAD/NAD(P)-binding domain"/>
    <property type="match status" value="2"/>
</dbReference>
<evidence type="ECO:0000256" key="5">
    <source>
        <dbReference type="ARBA" id="ARBA00022490"/>
    </source>
</evidence>
<feature type="domain" description="FAD/NAD(P)-binding" evidence="15">
    <location>
        <begin position="4"/>
        <end position="325"/>
    </location>
</feature>
<dbReference type="InterPro" id="IPR006258">
    <property type="entry name" value="Lipoamide_DH"/>
</dbReference>
<dbReference type="InterPro" id="IPR001100">
    <property type="entry name" value="Pyr_nuc-diS_OxRdtase"/>
</dbReference>
<evidence type="ECO:0000256" key="1">
    <source>
        <dbReference type="ARBA" id="ARBA00004496"/>
    </source>
</evidence>
<dbReference type="EMBL" id="BMMQ01000002">
    <property type="protein sequence ID" value="GGO60630.1"/>
    <property type="molecule type" value="Genomic_DNA"/>
</dbReference>
<accession>A0ABQ2MXJ8</accession>
<dbReference type="Pfam" id="PF07992">
    <property type="entry name" value="Pyr_redox_2"/>
    <property type="match status" value="1"/>
</dbReference>
<keyword evidence="9 13" id="KW-0520">NAD</keyword>
<evidence type="ECO:0000256" key="9">
    <source>
        <dbReference type="ARBA" id="ARBA00023027"/>
    </source>
</evidence>
<protein>
    <recommendedName>
        <fullName evidence="4 13">Dihydrolipoyl dehydrogenase</fullName>
        <ecNumber evidence="3 13">1.8.1.4</ecNumber>
    </recommendedName>
</protein>
<comment type="cofactor">
    <cofactor evidence="13">
        <name>FAD</name>
        <dbReference type="ChEBI" id="CHEBI:57692"/>
    </cofactor>
    <text evidence="13">Binds 1 FAD per subunit.</text>
</comment>
<dbReference type="InterPro" id="IPR036188">
    <property type="entry name" value="FAD/NAD-bd_sf"/>
</dbReference>
<dbReference type="Gene3D" id="3.30.390.30">
    <property type="match status" value="1"/>
</dbReference>
<evidence type="ECO:0000256" key="3">
    <source>
        <dbReference type="ARBA" id="ARBA00012608"/>
    </source>
</evidence>
<dbReference type="InterPro" id="IPR050151">
    <property type="entry name" value="Class-I_Pyr_Nuc-Dis_Oxidored"/>
</dbReference>
<keyword evidence="7 13" id="KW-0274">FAD</keyword>
<evidence type="ECO:0000313" key="17">
    <source>
        <dbReference type="Proteomes" id="UP000638043"/>
    </source>
</evidence>
<dbReference type="SUPFAM" id="SSF55424">
    <property type="entry name" value="FAD/NAD-linked reductases, dimerisation (C-terminal) domain"/>
    <property type="match status" value="1"/>
</dbReference>
<gene>
    <name evidence="16" type="ORF">GCM10010910_06520</name>
</gene>
<dbReference type="PRINTS" id="PR00368">
    <property type="entry name" value="FADPNR"/>
</dbReference>
<sequence>MAHHDVVILGAGPGGYVAAVRAAQLGLNTAIIEEKYWGGICLNVGCIPSKSLLKNAEVAHTFNHKADLFGISGSVTFDFGSAFDRSRKVSETHVKGIHFLMKKNKVTEYEGRGSFVDAKTIDVTKADGSVERITADNVIISTGSVVRSLPGVTLSKNVVSFEEQIMDRELPGSIVIVGAGAIGMEFAYVLSNYGVKVTIVEFADRVLPNEDADVSKEIAKQYKKYGIDILTSTGVTSADDNGTSVHVTYKKKDGTEGTLDADKVLMSVGFAPRTEGYGLENTGVQLTERGAVAIDDYMRTNVPGVYAIGDITAKLQLAHVAEAQAVVAAETIAGAETQTLGDYRMMPRATFCSPQVASFGLTEEQAKAEGYDVKVAKFPFSANGKANGLGEPVGFVKLIADAEHLELLGGHMVGPDVSELLPELTLAQKWDLTAVEAARNVHTHPTLSEALQEAFHGLAGHMINM</sequence>
<dbReference type="PANTHER" id="PTHR22912:SF217">
    <property type="entry name" value="DIHYDROLIPOYL DEHYDROGENASE"/>
    <property type="match status" value="1"/>
</dbReference>
<dbReference type="PIRSF" id="PIRSF000350">
    <property type="entry name" value="Mercury_reductase_MerA"/>
    <property type="match status" value="1"/>
</dbReference>
<feature type="domain" description="Pyridine nucleotide-disulphide oxidoreductase dimerisation" evidence="14">
    <location>
        <begin position="346"/>
        <end position="454"/>
    </location>
</feature>
<dbReference type="Proteomes" id="UP000638043">
    <property type="component" value="Unassembled WGS sequence"/>
</dbReference>
<keyword evidence="5" id="KW-0963">Cytoplasm</keyword>
<keyword evidence="8 13" id="KW-0560">Oxidoreductase</keyword>
<comment type="similarity">
    <text evidence="2 13">Belongs to the class-I pyridine nucleotide-disulfide oxidoreductase family.</text>
</comment>
<dbReference type="Pfam" id="PF02852">
    <property type="entry name" value="Pyr_redox_dim"/>
    <property type="match status" value="1"/>
</dbReference>
<dbReference type="EC" id="1.8.1.4" evidence="3 13"/>
<proteinExistence type="inferred from homology"/>
<comment type="miscellaneous">
    <text evidence="13">The active site is a redox-active disulfide bond.</text>
</comment>
<keyword evidence="6 13" id="KW-0285">Flavoprotein</keyword>